<evidence type="ECO:0000256" key="1">
    <source>
        <dbReference type="ARBA" id="ARBA00022741"/>
    </source>
</evidence>
<dbReference type="AlphaFoldDB" id="A0A7D5M249"/>
<evidence type="ECO:0000313" key="6">
    <source>
        <dbReference type="EMBL" id="QLH02827.1"/>
    </source>
</evidence>
<evidence type="ECO:0000313" key="7">
    <source>
        <dbReference type="Proteomes" id="UP000509771"/>
    </source>
</evidence>
<dbReference type="PROSITE" id="PS51206">
    <property type="entry name" value="SF3_HELICASE_1"/>
    <property type="match status" value="1"/>
</dbReference>
<dbReference type="Gene3D" id="3.40.50.300">
    <property type="entry name" value="P-loop containing nucleotide triphosphate hydrolases"/>
    <property type="match status" value="1"/>
</dbReference>
<dbReference type="EMBL" id="CP026993">
    <property type="protein sequence ID" value="QLH02827.1"/>
    <property type="molecule type" value="Genomic_DNA"/>
</dbReference>
<dbReference type="GO" id="GO:0005524">
    <property type="term" value="F:ATP binding"/>
    <property type="evidence" value="ECO:0007669"/>
    <property type="project" value="UniProtKB-KW"/>
</dbReference>
<protein>
    <recommendedName>
        <fullName evidence="5">SF3 helicase domain-containing protein</fullName>
    </recommendedName>
</protein>
<dbReference type="InterPro" id="IPR014015">
    <property type="entry name" value="Helicase_SF3_DNA-vir"/>
</dbReference>
<evidence type="ECO:0000256" key="4">
    <source>
        <dbReference type="ARBA" id="ARBA00022840"/>
    </source>
</evidence>
<gene>
    <name evidence="6" type="ORF">C5F47_04295</name>
</gene>
<proteinExistence type="predicted"/>
<keyword evidence="1" id="KW-0547">Nucleotide-binding</keyword>
<dbReference type="Pfam" id="PF08706">
    <property type="entry name" value="D5_N"/>
    <property type="match status" value="1"/>
</dbReference>
<keyword evidence="3" id="KW-0347">Helicase</keyword>
<keyword evidence="4" id="KW-0067">ATP-binding</keyword>
<keyword evidence="7" id="KW-1185">Reference proteome</keyword>
<dbReference type="Pfam" id="PF19263">
    <property type="entry name" value="DUF5906"/>
    <property type="match status" value="1"/>
</dbReference>
<name>A0A7D5M249_9ARCH</name>
<reference evidence="6 7" key="1">
    <citation type="submission" date="2018-02" db="EMBL/GenBank/DDBJ databases">
        <title>Complete genome of Nitrosopumilus cobalaminigenes HCA1.</title>
        <authorList>
            <person name="Qin W."/>
            <person name="Zheng Y."/>
            <person name="Stahl D.A."/>
        </authorList>
    </citation>
    <scope>NUCLEOTIDE SEQUENCE [LARGE SCALE GENOMIC DNA]</scope>
    <source>
        <strain evidence="6 7">HCA1</strain>
    </source>
</reference>
<evidence type="ECO:0000256" key="2">
    <source>
        <dbReference type="ARBA" id="ARBA00022801"/>
    </source>
</evidence>
<organism evidence="6 7">
    <name type="scientific">Nitrosopumilus cobalaminigenes</name>
    <dbReference type="NCBI Taxonomy" id="1470066"/>
    <lineage>
        <taxon>Archaea</taxon>
        <taxon>Nitrososphaerota</taxon>
        <taxon>Nitrososphaeria</taxon>
        <taxon>Nitrosopumilales</taxon>
        <taxon>Nitrosopumilaceae</taxon>
        <taxon>Nitrosopumilus</taxon>
    </lineage>
</organism>
<dbReference type="SUPFAM" id="SSF52540">
    <property type="entry name" value="P-loop containing nucleoside triphosphate hydrolases"/>
    <property type="match status" value="1"/>
</dbReference>
<dbReference type="GO" id="GO:0016787">
    <property type="term" value="F:hydrolase activity"/>
    <property type="evidence" value="ECO:0007669"/>
    <property type="project" value="UniProtKB-KW"/>
</dbReference>
<dbReference type="NCBIfam" id="TIGR01613">
    <property type="entry name" value="primase_Cterm"/>
    <property type="match status" value="1"/>
</dbReference>
<dbReference type="InterPro" id="IPR045455">
    <property type="entry name" value="NrS-1_pol-like_helicase"/>
</dbReference>
<dbReference type="InterPro" id="IPR051620">
    <property type="entry name" value="ORF904-like_C"/>
</dbReference>
<evidence type="ECO:0000259" key="5">
    <source>
        <dbReference type="PROSITE" id="PS51206"/>
    </source>
</evidence>
<dbReference type="Proteomes" id="UP000509771">
    <property type="component" value="Chromosome"/>
</dbReference>
<dbReference type="InterPro" id="IPR014818">
    <property type="entry name" value="Phage/plasmid_primase_P4_C"/>
</dbReference>
<dbReference type="InterPro" id="IPR004968">
    <property type="entry name" value="DNA_primase/NTPase_C"/>
</dbReference>
<keyword evidence="2" id="KW-0378">Hydrolase</keyword>
<evidence type="ECO:0000256" key="3">
    <source>
        <dbReference type="ARBA" id="ARBA00022806"/>
    </source>
</evidence>
<dbReference type="GO" id="GO:0004386">
    <property type="term" value="F:helicase activity"/>
    <property type="evidence" value="ECO:0007669"/>
    <property type="project" value="UniProtKB-KW"/>
</dbReference>
<dbReference type="KEGG" id="ncl:C5F47_04295"/>
<dbReference type="PANTHER" id="PTHR35372">
    <property type="entry name" value="ATP BINDING PROTEIN-RELATED"/>
    <property type="match status" value="1"/>
</dbReference>
<feature type="domain" description="SF3 helicase" evidence="5">
    <location>
        <begin position="227"/>
        <end position="382"/>
    </location>
</feature>
<dbReference type="PANTHER" id="PTHR35372:SF2">
    <property type="entry name" value="SF3 HELICASE DOMAIN-CONTAINING PROTEIN"/>
    <property type="match status" value="1"/>
</dbReference>
<dbReference type="InterPro" id="IPR006500">
    <property type="entry name" value="Helicase_put_C_phage/plasmid"/>
</dbReference>
<accession>A0A7D5M249</accession>
<dbReference type="SMART" id="SM00885">
    <property type="entry name" value="D5_N"/>
    <property type="match status" value="1"/>
</dbReference>
<dbReference type="InterPro" id="IPR027417">
    <property type="entry name" value="P-loop_NTPase"/>
</dbReference>
<dbReference type="Pfam" id="PF03288">
    <property type="entry name" value="Pox_D5"/>
    <property type="match status" value="1"/>
</dbReference>
<sequence length="519" mass="60462">MQTIQGGLFLTVQLINCNECLGDRHDNCLSDSCLCRSDNHGVKKESILGNCKVDPTKKISQANLMEIFIVDNNLRFDNEEKIDNVAKVLRNFYNFVTLRKTEKVLLFNGKIYDSLHAESIIKEETNKLIPNCTKHDRAEVIDKIKVQTFTDLEDFDKDPNLITVENGILNLETLELKPHTPEHLSQVLLPVEYSLPDYDNIEDNLKDTLFWKYLVNSFTVKDKFRKEDFETVLEIIASPIVKRHIDEKAFMFLGNGENGKSVCLSYIESLLGKNNVTHIPLQKIASDKHMSADLDGKSANIFSDLEKNELRHTGEIKDIVSGEGLQVQKKYKDPFTLYPFCKLMFSCNRFPKSFDQSQGFFRRWIIIKWERNFENDSERIPYLREKLEANQTEKNLVFSCLVRIANKLNKVGQFTHTKDWKTIQRDWNENADPIDYFASNCIIDSENHKSKRETYQFYKEYCLEKGENPLGLGQFGKAFAEYYEEDKQRIDGINQRVWLNIDFKRPQQTTLKENESDVC</sequence>